<organism evidence="1 2">
    <name type="scientific">Nephila pilipes</name>
    <name type="common">Giant wood spider</name>
    <name type="synonym">Nephila maculata</name>
    <dbReference type="NCBI Taxonomy" id="299642"/>
    <lineage>
        <taxon>Eukaryota</taxon>
        <taxon>Metazoa</taxon>
        <taxon>Ecdysozoa</taxon>
        <taxon>Arthropoda</taxon>
        <taxon>Chelicerata</taxon>
        <taxon>Arachnida</taxon>
        <taxon>Araneae</taxon>
        <taxon>Araneomorphae</taxon>
        <taxon>Entelegynae</taxon>
        <taxon>Araneoidea</taxon>
        <taxon>Nephilidae</taxon>
        <taxon>Nephila</taxon>
    </lineage>
</organism>
<dbReference type="Gene3D" id="3.30.420.10">
    <property type="entry name" value="Ribonuclease H-like superfamily/Ribonuclease H"/>
    <property type="match status" value="1"/>
</dbReference>
<dbReference type="InterPro" id="IPR036397">
    <property type="entry name" value="RNaseH_sf"/>
</dbReference>
<dbReference type="PANTHER" id="PTHR47326">
    <property type="entry name" value="TRANSPOSABLE ELEMENT TC3 TRANSPOSASE-LIKE PROTEIN"/>
    <property type="match status" value="1"/>
</dbReference>
<sequence>MLWTTVRKILHKRLKLHPCKVQLLHELKPNDKTERFDFAVCIFNKIDEDDCYLKKVIFSNVTFHVSDYINRHNYRIWGTESPRAVREKARNSPKVNVWCALTVEEIFGSFFFIEQRVNSITNLDNLQCYAFPQIERRQPRVTFQEDSAPWHWGSIV</sequence>
<evidence type="ECO:0000313" key="2">
    <source>
        <dbReference type="Proteomes" id="UP000887013"/>
    </source>
</evidence>
<proteinExistence type="predicted"/>
<dbReference type="GO" id="GO:0003676">
    <property type="term" value="F:nucleic acid binding"/>
    <property type="evidence" value="ECO:0007669"/>
    <property type="project" value="InterPro"/>
</dbReference>
<dbReference type="EMBL" id="BMAW01047403">
    <property type="protein sequence ID" value="GFS60688.1"/>
    <property type="molecule type" value="Genomic_DNA"/>
</dbReference>
<dbReference type="OrthoDB" id="6432572at2759"/>
<dbReference type="AlphaFoldDB" id="A0A8X6MJ30"/>
<dbReference type="PANTHER" id="PTHR47326:SF1">
    <property type="entry name" value="HTH PSQ-TYPE DOMAIN-CONTAINING PROTEIN"/>
    <property type="match status" value="1"/>
</dbReference>
<comment type="caution">
    <text evidence="1">The sequence shown here is derived from an EMBL/GenBank/DDBJ whole genome shotgun (WGS) entry which is preliminary data.</text>
</comment>
<evidence type="ECO:0000313" key="1">
    <source>
        <dbReference type="EMBL" id="GFS60688.1"/>
    </source>
</evidence>
<protein>
    <submittedName>
        <fullName evidence="1">DUF4817 domain-containing protein</fullName>
    </submittedName>
</protein>
<name>A0A8X6MJ30_NEPPI</name>
<accession>A0A8X6MJ30</accession>
<keyword evidence="2" id="KW-1185">Reference proteome</keyword>
<gene>
    <name evidence="1" type="primary">AVEN_269752_1</name>
    <name evidence="1" type="ORF">NPIL_117091</name>
</gene>
<reference evidence="1" key="1">
    <citation type="submission" date="2020-08" db="EMBL/GenBank/DDBJ databases">
        <title>Multicomponent nature underlies the extraordinary mechanical properties of spider dragline silk.</title>
        <authorList>
            <person name="Kono N."/>
            <person name="Nakamura H."/>
            <person name="Mori M."/>
            <person name="Yoshida Y."/>
            <person name="Ohtoshi R."/>
            <person name="Malay A.D."/>
            <person name="Moran D.A.P."/>
            <person name="Tomita M."/>
            <person name="Numata K."/>
            <person name="Arakawa K."/>
        </authorList>
    </citation>
    <scope>NUCLEOTIDE SEQUENCE</scope>
</reference>
<dbReference type="Proteomes" id="UP000887013">
    <property type="component" value="Unassembled WGS sequence"/>
</dbReference>